<keyword evidence="2" id="KW-0460">Magnesium</keyword>
<dbReference type="GO" id="GO:0009507">
    <property type="term" value="C:chloroplast"/>
    <property type="evidence" value="ECO:0007669"/>
    <property type="project" value="TreeGrafter"/>
</dbReference>
<dbReference type="InterPro" id="IPR008949">
    <property type="entry name" value="Isoprenoid_synthase_dom_sf"/>
</dbReference>
<dbReference type="GO" id="GO:0009686">
    <property type="term" value="P:gibberellin biosynthetic process"/>
    <property type="evidence" value="ECO:0007669"/>
    <property type="project" value="TreeGrafter"/>
</dbReference>
<dbReference type="InterPro" id="IPR036965">
    <property type="entry name" value="Terpene_synth_N_sf"/>
</dbReference>
<dbReference type="Gramene" id="OIT36894">
    <property type="protein sequence ID" value="OIT36894"/>
    <property type="gene ID" value="A4A49_04298"/>
</dbReference>
<organism evidence="6 7">
    <name type="scientific">Nicotiana attenuata</name>
    <name type="common">Coyote tobacco</name>
    <dbReference type="NCBI Taxonomy" id="49451"/>
    <lineage>
        <taxon>Eukaryota</taxon>
        <taxon>Viridiplantae</taxon>
        <taxon>Streptophyta</taxon>
        <taxon>Embryophyta</taxon>
        <taxon>Tracheophyta</taxon>
        <taxon>Spermatophyta</taxon>
        <taxon>Magnoliopsida</taxon>
        <taxon>eudicotyledons</taxon>
        <taxon>Gunneridae</taxon>
        <taxon>Pentapetalae</taxon>
        <taxon>asterids</taxon>
        <taxon>lamiids</taxon>
        <taxon>Solanales</taxon>
        <taxon>Solanaceae</taxon>
        <taxon>Nicotianoideae</taxon>
        <taxon>Nicotianeae</taxon>
        <taxon>Nicotiana</taxon>
    </lineage>
</organism>
<dbReference type="AlphaFoldDB" id="A0A314L7N8"/>
<keyword evidence="1" id="KW-0479">Metal-binding</keyword>
<keyword evidence="7" id="KW-1185">Reference proteome</keyword>
<name>A0A314L7N8_NICAT</name>
<dbReference type="SMR" id="A0A314L7N8"/>
<evidence type="ECO:0000256" key="2">
    <source>
        <dbReference type="ARBA" id="ARBA00022842"/>
    </source>
</evidence>
<dbReference type="Gene3D" id="1.50.10.130">
    <property type="entry name" value="Terpene synthase, N-terminal domain"/>
    <property type="match status" value="1"/>
</dbReference>
<evidence type="ECO:0000313" key="7">
    <source>
        <dbReference type="Proteomes" id="UP000187609"/>
    </source>
</evidence>
<dbReference type="Proteomes" id="UP000187609">
    <property type="component" value="Unassembled WGS sequence"/>
</dbReference>
<dbReference type="InterPro" id="IPR008930">
    <property type="entry name" value="Terpenoid_cyclase/PrenylTrfase"/>
</dbReference>
<accession>A0A314L7N8</accession>
<feature type="domain" description="Terpene synthase N-terminal" evidence="4">
    <location>
        <begin position="34"/>
        <end position="147"/>
    </location>
</feature>
<dbReference type="Pfam" id="PF01397">
    <property type="entry name" value="Terpene_synth"/>
    <property type="match status" value="1"/>
</dbReference>
<dbReference type="STRING" id="49451.A0A314L7N8"/>
<keyword evidence="3" id="KW-0456">Lyase</keyword>
<dbReference type="SUPFAM" id="SSF48576">
    <property type="entry name" value="Terpenoid synthases"/>
    <property type="match status" value="1"/>
</dbReference>
<sequence length="387" mass="45058">MRNRNQYNSSDLSAITTKGNFLFFLAYRKQPLYLQGGVRLWQQKNEEIFSNIAHCAMAFRLLRMSNYEVSSEELAEFVDEEYFFATNGKLKSHVAICELHKASQLAVDEKDHILDKISYWTGIFMEQKLLNNDFLDTKSKKEVELALMKFYVTYDRVENRRYIQSYEENNFKILKAAYSCTLQHEFSDARLMYAKYTMFLTLIDDLFNVLALKDELLNIIELVERWDAYESIGFLSERVKIFFSAFYNTMEDLAAKAEIRQGRSVKDHLNNLDLLGSADAEIHGLCNCAGTLMRLLNDLQSYKRERAERTSNLVSVLMMQSPGTISEEEAIRQAKEMVEINRRKLLRMVVQGKGTNYLKCAKIFFGGQPKRLILFIHIAMSIVLPRK</sequence>
<feature type="domain" description="Terpene synthase metal-binding" evidence="5">
    <location>
        <begin position="177"/>
        <end position="271"/>
    </location>
</feature>
<proteinExistence type="predicted"/>
<dbReference type="EMBL" id="MJEQ01000377">
    <property type="protein sequence ID" value="OIT36894.1"/>
    <property type="molecule type" value="Genomic_DNA"/>
</dbReference>
<dbReference type="InterPro" id="IPR005630">
    <property type="entry name" value="Terpene_synthase_metal-bd"/>
</dbReference>
<dbReference type="Gene3D" id="1.10.600.10">
    <property type="entry name" value="Farnesyl Diphosphate Synthase"/>
    <property type="match status" value="2"/>
</dbReference>
<dbReference type="Pfam" id="PF03936">
    <property type="entry name" value="Terpene_synth_C"/>
    <property type="match status" value="1"/>
</dbReference>
<gene>
    <name evidence="6" type="primary">SBS</name>
    <name evidence="6" type="ORF">A4A49_04298</name>
</gene>
<evidence type="ECO:0000256" key="3">
    <source>
        <dbReference type="ARBA" id="ARBA00023239"/>
    </source>
</evidence>
<protein>
    <submittedName>
        <fullName evidence="6">Santalene and bergamotene synthase, chloroplastic</fullName>
    </submittedName>
</protein>
<dbReference type="InterPro" id="IPR001906">
    <property type="entry name" value="Terpene_synth_N"/>
</dbReference>
<dbReference type="Pfam" id="PF19086">
    <property type="entry name" value="Terpene_syn_C_2"/>
    <property type="match status" value="1"/>
</dbReference>
<reference evidence="6" key="1">
    <citation type="submission" date="2016-11" db="EMBL/GenBank/DDBJ databases">
        <title>The genome of Nicotiana attenuata.</title>
        <authorList>
            <person name="Xu S."/>
            <person name="Brockmoeller T."/>
            <person name="Gaquerel E."/>
            <person name="Navarro A."/>
            <person name="Kuhl H."/>
            <person name="Gase K."/>
            <person name="Ling Z."/>
            <person name="Zhou W."/>
            <person name="Kreitzer C."/>
            <person name="Stanke M."/>
            <person name="Tang H."/>
            <person name="Lyons E."/>
            <person name="Pandey P."/>
            <person name="Pandey S.P."/>
            <person name="Timmermann B."/>
            <person name="Baldwin I.T."/>
        </authorList>
    </citation>
    <scope>NUCLEOTIDE SEQUENCE [LARGE SCALE GENOMIC DNA]</scope>
    <source>
        <strain evidence="6">UT</strain>
    </source>
</reference>
<dbReference type="SUPFAM" id="SSF48239">
    <property type="entry name" value="Terpenoid cyclases/Protein prenyltransferases"/>
    <property type="match status" value="1"/>
</dbReference>
<dbReference type="PANTHER" id="PTHR31739:SF33">
    <property type="entry name" value="CIS-ABIENOL SYNTHASE, CHLOROPLASTIC"/>
    <property type="match status" value="1"/>
</dbReference>
<evidence type="ECO:0000313" key="6">
    <source>
        <dbReference type="EMBL" id="OIT36894.1"/>
    </source>
</evidence>
<dbReference type="InterPro" id="IPR050148">
    <property type="entry name" value="Terpene_synthase-like"/>
</dbReference>
<dbReference type="PANTHER" id="PTHR31739">
    <property type="entry name" value="ENT-COPALYL DIPHOSPHATE SYNTHASE, CHLOROPLASTIC"/>
    <property type="match status" value="1"/>
</dbReference>
<dbReference type="GO" id="GO:0000287">
    <property type="term" value="F:magnesium ion binding"/>
    <property type="evidence" value="ECO:0007669"/>
    <property type="project" value="InterPro"/>
</dbReference>
<evidence type="ECO:0000259" key="5">
    <source>
        <dbReference type="Pfam" id="PF03936"/>
    </source>
</evidence>
<comment type="caution">
    <text evidence="6">The sequence shown here is derived from an EMBL/GenBank/DDBJ whole genome shotgun (WGS) entry which is preliminary data.</text>
</comment>
<evidence type="ECO:0000259" key="4">
    <source>
        <dbReference type="Pfam" id="PF01397"/>
    </source>
</evidence>
<evidence type="ECO:0000256" key="1">
    <source>
        <dbReference type="ARBA" id="ARBA00022723"/>
    </source>
</evidence>
<dbReference type="GO" id="GO:0010333">
    <property type="term" value="F:terpene synthase activity"/>
    <property type="evidence" value="ECO:0007669"/>
    <property type="project" value="InterPro"/>
</dbReference>